<name>A0AAF0WZD0_DAUCS</name>
<keyword evidence="2 3" id="KW-0808">Transferase</keyword>
<accession>A0AAF0WZD0</accession>
<dbReference type="SUPFAM" id="SSF52540">
    <property type="entry name" value="P-loop containing nucleoside triphosphate hydrolases"/>
    <property type="match status" value="1"/>
</dbReference>
<evidence type="ECO:0000313" key="5">
    <source>
        <dbReference type="EMBL" id="WOG97338.1"/>
    </source>
</evidence>
<dbReference type="GO" id="GO:0008146">
    <property type="term" value="F:sulfotransferase activity"/>
    <property type="evidence" value="ECO:0007669"/>
    <property type="project" value="InterPro"/>
</dbReference>
<evidence type="ECO:0000256" key="2">
    <source>
        <dbReference type="ARBA" id="ARBA00022679"/>
    </source>
</evidence>
<organism evidence="5 6">
    <name type="scientific">Daucus carota subsp. sativus</name>
    <name type="common">Carrot</name>
    <dbReference type="NCBI Taxonomy" id="79200"/>
    <lineage>
        <taxon>Eukaryota</taxon>
        <taxon>Viridiplantae</taxon>
        <taxon>Streptophyta</taxon>
        <taxon>Embryophyta</taxon>
        <taxon>Tracheophyta</taxon>
        <taxon>Spermatophyta</taxon>
        <taxon>Magnoliopsida</taxon>
        <taxon>eudicotyledons</taxon>
        <taxon>Gunneridae</taxon>
        <taxon>Pentapetalae</taxon>
        <taxon>asterids</taxon>
        <taxon>campanulids</taxon>
        <taxon>Apiales</taxon>
        <taxon>Apiaceae</taxon>
        <taxon>Apioideae</taxon>
        <taxon>Scandiceae</taxon>
        <taxon>Daucinae</taxon>
        <taxon>Daucus</taxon>
        <taxon>Daucus sect. Daucus</taxon>
    </lineage>
</organism>
<comment type="similarity">
    <text evidence="1 3">Belongs to the sulfotransferase 1 family.</text>
</comment>
<reference evidence="5" key="2">
    <citation type="submission" date="2022-03" db="EMBL/GenBank/DDBJ databases">
        <title>Draft title - Genomic analysis of global carrot germplasm unveils the trajectory of domestication and the origin of high carotenoid orange carrot.</title>
        <authorList>
            <person name="Iorizzo M."/>
            <person name="Ellison S."/>
            <person name="Senalik D."/>
            <person name="Macko-Podgorni A."/>
            <person name="Grzebelus D."/>
            <person name="Bostan H."/>
            <person name="Rolling W."/>
            <person name="Curaba J."/>
            <person name="Simon P."/>
        </authorList>
    </citation>
    <scope>NUCLEOTIDE SEQUENCE</scope>
    <source>
        <tissue evidence="5">Leaf</tissue>
    </source>
</reference>
<dbReference type="Pfam" id="PF00685">
    <property type="entry name" value="Sulfotransfer_1"/>
    <property type="match status" value="1"/>
</dbReference>
<dbReference type="Proteomes" id="UP000077755">
    <property type="component" value="Chromosome 4"/>
</dbReference>
<dbReference type="PANTHER" id="PTHR11783">
    <property type="entry name" value="SULFOTRANSFERASE SULT"/>
    <property type="match status" value="1"/>
</dbReference>
<dbReference type="EMBL" id="CP093346">
    <property type="protein sequence ID" value="WOG97338.1"/>
    <property type="molecule type" value="Genomic_DNA"/>
</dbReference>
<dbReference type="AlphaFoldDB" id="A0AAF0WZD0"/>
<evidence type="ECO:0000256" key="3">
    <source>
        <dbReference type="RuleBase" id="RU361155"/>
    </source>
</evidence>
<feature type="domain" description="Sulfotransferase" evidence="4">
    <location>
        <begin position="78"/>
        <end position="353"/>
    </location>
</feature>
<sequence length="356" mass="41027">MHYISHFFAFNVTQQSIMEAKTTEHDETVVYSEEWLSSLPKAKGITEDNTYQYQGFWFGTISLQGLIDCQQHFRPRQNDVLLVTAPKSGTTWMKAILYALLHRQKYHPQDAHHPLRQKTPHQLVPFMELTKPSEYDSLFLDSTSRIFGCHFPIRCLPKSITEEDDDGSTNIKIVYLCRDIKDTFTSLFHFANKIGDCLTRLHYEPALGLRSSPVSLEEAFHLFCKGTNVAGPIWDQILEYWKESLERPNKVLFMRYEELKSEPHAQLRRLARFLGRPFSPEEELMEMVDQITSLCSFGSMSKLQVNSTGHFLPGVSNSSYFRNGQVGEGNKWLTPEMAAKLDQITQDKFRGSGLKL</sequence>
<dbReference type="InterPro" id="IPR000863">
    <property type="entry name" value="Sulfotransferase_dom"/>
</dbReference>
<evidence type="ECO:0000256" key="1">
    <source>
        <dbReference type="ARBA" id="ARBA00005771"/>
    </source>
</evidence>
<dbReference type="Gene3D" id="3.40.50.300">
    <property type="entry name" value="P-loop containing nucleotide triphosphate hydrolases"/>
    <property type="match status" value="1"/>
</dbReference>
<evidence type="ECO:0000259" key="4">
    <source>
        <dbReference type="Pfam" id="PF00685"/>
    </source>
</evidence>
<dbReference type="EC" id="2.8.2.-" evidence="3"/>
<protein>
    <recommendedName>
        <fullName evidence="3">Sulfotransferase</fullName>
        <ecNumber evidence="3">2.8.2.-</ecNumber>
    </recommendedName>
</protein>
<evidence type="ECO:0000313" key="6">
    <source>
        <dbReference type="Proteomes" id="UP000077755"/>
    </source>
</evidence>
<dbReference type="InterPro" id="IPR027417">
    <property type="entry name" value="P-loop_NTPase"/>
</dbReference>
<reference evidence="5" key="1">
    <citation type="journal article" date="2016" name="Nat. Genet.">
        <title>A high-quality carrot genome assembly provides new insights into carotenoid accumulation and asterid genome evolution.</title>
        <authorList>
            <person name="Iorizzo M."/>
            <person name="Ellison S."/>
            <person name="Senalik D."/>
            <person name="Zeng P."/>
            <person name="Satapoomin P."/>
            <person name="Huang J."/>
            <person name="Bowman M."/>
            <person name="Iovene M."/>
            <person name="Sanseverino W."/>
            <person name="Cavagnaro P."/>
            <person name="Yildiz M."/>
            <person name="Macko-Podgorni A."/>
            <person name="Moranska E."/>
            <person name="Grzebelus E."/>
            <person name="Grzebelus D."/>
            <person name="Ashrafi H."/>
            <person name="Zheng Z."/>
            <person name="Cheng S."/>
            <person name="Spooner D."/>
            <person name="Van Deynze A."/>
            <person name="Simon P."/>
        </authorList>
    </citation>
    <scope>NUCLEOTIDE SEQUENCE</scope>
    <source>
        <tissue evidence="5">Leaf</tissue>
    </source>
</reference>
<gene>
    <name evidence="5" type="ORF">DCAR_0416678</name>
</gene>
<proteinExistence type="inferred from homology"/>
<keyword evidence="6" id="KW-1185">Reference proteome</keyword>